<evidence type="ECO:0000313" key="6">
    <source>
        <dbReference type="EMBL" id="MBT1689885.1"/>
    </source>
</evidence>
<evidence type="ECO:0000313" key="7">
    <source>
        <dbReference type="Proteomes" id="UP001319180"/>
    </source>
</evidence>
<dbReference type="CDD" id="cd00130">
    <property type="entry name" value="PAS"/>
    <property type="match status" value="1"/>
</dbReference>
<dbReference type="AlphaFoldDB" id="A0AAP2GKR1"/>
<dbReference type="SUPFAM" id="SSF46894">
    <property type="entry name" value="C-terminal effector domain of the bipartite response regulators"/>
    <property type="match status" value="1"/>
</dbReference>
<evidence type="ECO:0000256" key="3">
    <source>
        <dbReference type="ARBA" id="ARBA00023163"/>
    </source>
</evidence>
<dbReference type="PANTHER" id="PTHR44688:SF16">
    <property type="entry name" value="DNA-BINDING TRANSCRIPTIONAL ACTIVATOR DEVR_DOSR"/>
    <property type="match status" value="1"/>
</dbReference>
<dbReference type="InterPro" id="IPR036388">
    <property type="entry name" value="WH-like_DNA-bd_sf"/>
</dbReference>
<dbReference type="InterPro" id="IPR035965">
    <property type="entry name" value="PAS-like_dom_sf"/>
</dbReference>
<feature type="domain" description="HTH luxR-type" evidence="4">
    <location>
        <begin position="189"/>
        <end position="254"/>
    </location>
</feature>
<keyword evidence="2" id="KW-0238">DNA-binding</keyword>
<proteinExistence type="predicted"/>
<dbReference type="RefSeq" id="WP_254093107.1">
    <property type="nucleotide sequence ID" value="NZ_JAHESC010000050.1"/>
</dbReference>
<accession>A0AAP2GKR1</accession>
<dbReference type="PROSITE" id="PS50112">
    <property type="entry name" value="PAS"/>
    <property type="match status" value="1"/>
</dbReference>
<keyword evidence="7" id="KW-1185">Reference proteome</keyword>
<feature type="domain" description="PAS" evidence="5">
    <location>
        <begin position="63"/>
        <end position="110"/>
    </location>
</feature>
<organism evidence="6 7">
    <name type="scientific">Dawidia soli</name>
    <dbReference type="NCBI Taxonomy" id="2782352"/>
    <lineage>
        <taxon>Bacteria</taxon>
        <taxon>Pseudomonadati</taxon>
        <taxon>Bacteroidota</taxon>
        <taxon>Cytophagia</taxon>
        <taxon>Cytophagales</taxon>
        <taxon>Chryseotaleaceae</taxon>
        <taxon>Dawidia</taxon>
    </lineage>
</organism>
<dbReference type="Proteomes" id="UP001319180">
    <property type="component" value="Unassembled WGS sequence"/>
</dbReference>
<dbReference type="SMART" id="SM00421">
    <property type="entry name" value="HTH_LUXR"/>
    <property type="match status" value="1"/>
</dbReference>
<dbReference type="Pfam" id="PF00196">
    <property type="entry name" value="GerE"/>
    <property type="match status" value="1"/>
</dbReference>
<dbReference type="InterPro" id="IPR016032">
    <property type="entry name" value="Sig_transdc_resp-reg_C-effctor"/>
</dbReference>
<dbReference type="Pfam" id="PF08447">
    <property type="entry name" value="PAS_3"/>
    <property type="match status" value="1"/>
</dbReference>
<comment type="caution">
    <text evidence="6">The sequence shown here is derived from an EMBL/GenBank/DDBJ whole genome shotgun (WGS) entry which is preliminary data.</text>
</comment>
<dbReference type="Gene3D" id="1.10.10.10">
    <property type="entry name" value="Winged helix-like DNA-binding domain superfamily/Winged helix DNA-binding domain"/>
    <property type="match status" value="1"/>
</dbReference>
<evidence type="ECO:0000256" key="2">
    <source>
        <dbReference type="ARBA" id="ARBA00023125"/>
    </source>
</evidence>
<evidence type="ECO:0000256" key="1">
    <source>
        <dbReference type="ARBA" id="ARBA00023015"/>
    </source>
</evidence>
<keyword evidence="1" id="KW-0805">Transcription regulation</keyword>
<dbReference type="InterPro" id="IPR000014">
    <property type="entry name" value="PAS"/>
</dbReference>
<dbReference type="SUPFAM" id="SSF55785">
    <property type="entry name" value="PYP-like sensor domain (PAS domain)"/>
    <property type="match status" value="1"/>
</dbReference>
<sequence length="256" mass="29991">MISNTARRNLDRFLENELKLEERLPGNLETDMDELHWNIQFTEKMFPNCILMLCNARHRNFEYISASCKDILGYSPEQFRQIVQDNFLSVIHPNDLEAVSVCFHHIVKATAGLDDLTKARFCLNYRLKHANGNYLNILDEKIMIESRSKKYIGFTLLKDISSTASFSVVKLEEFKQIDNHFLKIDEFVPNQRRELVTSREMDVVNLIREGFNSKEIAARLSLSIHTVKNHRRKLFKKMKVRNSIELLKQAQSIKLT</sequence>
<name>A0AAP2GKR1_9BACT</name>
<dbReference type="GO" id="GO:0006355">
    <property type="term" value="P:regulation of DNA-templated transcription"/>
    <property type="evidence" value="ECO:0007669"/>
    <property type="project" value="InterPro"/>
</dbReference>
<evidence type="ECO:0000259" key="4">
    <source>
        <dbReference type="PROSITE" id="PS50043"/>
    </source>
</evidence>
<evidence type="ECO:0000259" key="5">
    <source>
        <dbReference type="PROSITE" id="PS50112"/>
    </source>
</evidence>
<dbReference type="PRINTS" id="PR00038">
    <property type="entry name" value="HTHLUXR"/>
</dbReference>
<dbReference type="Gene3D" id="3.30.450.20">
    <property type="entry name" value="PAS domain"/>
    <property type="match status" value="1"/>
</dbReference>
<reference evidence="6 7" key="1">
    <citation type="submission" date="2021-05" db="EMBL/GenBank/DDBJ databases">
        <title>A Polyphasic approach of four new species of the genus Ohtaekwangia: Ohtaekwangia histidinii sp. nov., Ohtaekwangia cretensis sp. nov., Ohtaekwangia indiensis sp. nov., Ohtaekwangia reichenbachii sp. nov. from diverse environment.</title>
        <authorList>
            <person name="Octaviana S."/>
        </authorList>
    </citation>
    <scope>NUCLEOTIDE SEQUENCE [LARGE SCALE GENOMIC DNA]</scope>
    <source>
        <strain evidence="6 7">PWU37</strain>
    </source>
</reference>
<dbReference type="InterPro" id="IPR013655">
    <property type="entry name" value="PAS_fold_3"/>
</dbReference>
<dbReference type="GO" id="GO:0003677">
    <property type="term" value="F:DNA binding"/>
    <property type="evidence" value="ECO:0007669"/>
    <property type="project" value="UniProtKB-KW"/>
</dbReference>
<dbReference type="EMBL" id="JAHESC010000050">
    <property type="protein sequence ID" value="MBT1689885.1"/>
    <property type="molecule type" value="Genomic_DNA"/>
</dbReference>
<protein>
    <submittedName>
        <fullName evidence="6">PAS domain-containing protein</fullName>
    </submittedName>
</protein>
<keyword evidence="3" id="KW-0804">Transcription</keyword>
<dbReference type="InterPro" id="IPR000792">
    <property type="entry name" value="Tscrpt_reg_LuxR_C"/>
</dbReference>
<gene>
    <name evidence="6" type="ORF">KK078_25205</name>
</gene>
<dbReference type="PROSITE" id="PS50043">
    <property type="entry name" value="HTH_LUXR_2"/>
    <property type="match status" value="1"/>
</dbReference>
<dbReference type="CDD" id="cd06170">
    <property type="entry name" value="LuxR_C_like"/>
    <property type="match status" value="1"/>
</dbReference>
<dbReference type="PANTHER" id="PTHR44688">
    <property type="entry name" value="DNA-BINDING TRANSCRIPTIONAL ACTIVATOR DEVR_DOSR"/>
    <property type="match status" value="1"/>
</dbReference>